<dbReference type="OrthoDB" id="5240751at2759"/>
<feature type="region of interest" description="Disordered" evidence="5">
    <location>
        <begin position="224"/>
        <end position="284"/>
    </location>
</feature>
<name>A0A8H4L3R1_9HYPO</name>
<evidence type="ECO:0000256" key="5">
    <source>
        <dbReference type="SAM" id="MobiDB-lite"/>
    </source>
</evidence>
<feature type="compositionally biased region" description="Low complexity" evidence="5">
    <location>
        <begin position="252"/>
        <end position="273"/>
    </location>
</feature>
<evidence type="ECO:0000256" key="1">
    <source>
        <dbReference type="ARBA" id="ARBA00004167"/>
    </source>
</evidence>
<evidence type="ECO:0000313" key="7">
    <source>
        <dbReference type="EMBL" id="KAF4461120.1"/>
    </source>
</evidence>
<sequence>MEDLDKLSSQAAEDKADLLDKQAAAETNGNQGIEGGGPTGGAAKASPTGASGPSGTNTAETRQSSAAGDAGVDSGSDDNPSSSDSAEGKTKLIRFSSTDFQSRVFYTSERTKTISYTIEDDDIVPQFIIWNAIKNGDITTLANATFADGKIESGPFVSGSGMFIALLAQPLLYLESPLTRLRKVSEKQIQLSLSSTQVKNFYREEMYLEIDWTTDDSAGWTKTGPFSVSSKAPDSETDLQEKLEASADDESASSLESSTAISATSEATASSGANDDDSSGGGGGGLSTGATAGIAVGAVIGGLLIIGALAWFLLRRRRRSKQVGDDYTSQQAYAVDKETHGRGADSPNSPYSDENQVQPVALHGVTHDRSEPAGGILRTSTGSHGCAGTTGSQTPQGVSSNVAHLVEDGMTAEEIRRLEEEERQLDDEIERAGRR</sequence>
<comment type="caution">
    <text evidence="7">The sequence shown here is derived from an EMBL/GenBank/DDBJ whole genome shotgun (WGS) entry which is preliminary data.</text>
</comment>
<keyword evidence="8" id="KW-1185">Reference proteome</keyword>
<dbReference type="PANTHER" id="PTHR15549:SF27">
    <property type="entry name" value="CHITIN-BINDING TYPE-1 DOMAIN-CONTAINING PROTEIN"/>
    <property type="match status" value="1"/>
</dbReference>
<feature type="compositionally biased region" description="Basic and acidic residues" evidence="5">
    <location>
        <begin position="1"/>
        <end position="20"/>
    </location>
</feature>
<organism evidence="7 8">
    <name type="scientific">Fusarium albosuccineum</name>
    <dbReference type="NCBI Taxonomy" id="1237068"/>
    <lineage>
        <taxon>Eukaryota</taxon>
        <taxon>Fungi</taxon>
        <taxon>Dikarya</taxon>
        <taxon>Ascomycota</taxon>
        <taxon>Pezizomycotina</taxon>
        <taxon>Sordariomycetes</taxon>
        <taxon>Hypocreomycetidae</taxon>
        <taxon>Hypocreales</taxon>
        <taxon>Nectriaceae</taxon>
        <taxon>Fusarium</taxon>
        <taxon>Fusarium decemcellulare species complex</taxon>
    </lineage>
</organism>
<dbReference type="AlphaFoldDB" id="A0A8H4L3R1"/>
<keyword evidence="4 6" id="KW-0472">Membrane</keyword>
<accession>A0A8H4L3R1</accession>
<comment type="subcellular location">
    <subcellularLocation>
        <location evidence="1">Membrane</location>
        <topology evidence="1">Single-pass membrane protein</topology>
    </subcellularLocation>
</comment>
<dbReference type="GO" id="GO:0016020">
    <property type="term" value="C:membrane"/>
    <property type="evidence" value="ECO:0007669"/>
    <property type="project" value="UniProtKB-SubCell"/>
</dbReference>
<dbReference type="PANTHER" id="PTHR15549">
    <property type="entry name" value="PAIRED IMMUNOGLOBULIN-LIKE TYPE 2 RECEPTOR"/>
    <property type="match status" value="1"/>
</dbReference>
<protein>
    <submittedName>
        <fullName evidence="7">Uncharacterized protein</fullName>
    </submittedName>
</protein>
<feature type="compositionally biased region" description="Low complexity" evidence="5">
    <location>
        <begin position="21"/>
        <end position="31"/>
    </location>
</feature>
<dbReference type="InterPro" id="IPR051694">
    <property type="entry name" value="Immunoregulatory_rcpt-like"/>
</dbReference>
<reference evidence="7 8" key="1">
    <citation type="submission" date="2020-01" db="EMBL/GenBank/DDBJ databases">
        <title>Identification and distribution of gene clusters putatively required for synthesis of sphingolipid metabolism inhibitors in phylogenetically diverse species of the filamentous fungus Fusarium.</title>
        <authorList>
            <person name="Kim H.-S."/>
            <person name="Busman M."/>
            <person name="Brown D.W."/>
            <person name="Divon H."/>
            <person name="Uhlig S."/>
            <person name="Proctor R.H."/>
        </authorList>
    </citation>
    <scope>NUCLEOTIDE SEQUENCE [LARGE SCALE GENOMIC DNA]</scope>
    <source>
        <strain evidence="7 8">NRRL 20459</strain>
    </source>
</reference>
<proteinExistence type="predicted"/>
<dbReference type="GO" id="GO:0071944">
    <property type="term" value="C:cell periphery"/>
    <property type="evidence" value="ECO:0007669"/>
    <property type="project" value="UniProtKB-ARBA"/>
</dbReference>
<gene>
    <name evidence="7" type="ORF">FALBO_12087</name>
</gene>
<keyword evidence="3 6" id="KW-1133">Transmembrane helix</keyword>
<dbReference type="CDD" id="cd12087">
    <property type="entry name" value="TM_EGFR-like"/>
    <property type="match status" value="1"/>
</dbReference>
<feature type="transmembrane region" description="Helical" evidence="6">
    <location>
        <begin position="294"/>
        <end position="314"/>
    </location>
</feature>
<feature type="region of interest" description="Disordered" evidence="5">
    <location>
        <begin position="1"/>
        <end position="90"/>
    </location>
</feature>
<feature type="region of interest" description="Disordered" evidence="5">
    <location>
        <begin position="323"/>
        <end position="398"/>
    </location>
</feature>
<keyword evidence="2 6" id="KW-0812">Transmembrane</keyword>
<feature type="compositionally biased region" description="Polar residues" evidence="5">
    <location>
        <begin position="378"/>
        <end position="398"/>
    </location>
</feature>
<evidence type="ECO:0000256" key="3">
    <source>
        <dbReference type="ARBA" id="ARBA00022989"/>
    </source>
</evidence>
<feature type="compositionally biased region" description="Polar residues" evidence="5">
    <location>
        <begin position="346"/>
        <end position="358"/>
    </location>
</feature>
<evidence type="ECO:0000256" key="2">
    <source>
        <dbReference type="ARBA" id="ARBA00022692"/>
    </source>
</evidence>
<feature type="compositionally biased region" description="Low complexity" evidence="5">
    <location>
        <begin position="41"/>
        <end position="85"/>
    </location>
</feature>
<dbReference type="EMBL" id="JAADYS010001782">
    <property type="protein sequence ID" value="KAF4461120.1"/>
    <property type="molecule type" value="Genomic_DNA"/>
</dbReference>
<evidence type="ECO:0000256" key="6">
    <source>
        <dbReference type="SAM" id="Phobius"/>
    </source>
</evidence>
<evidence type="ECO:0000256" key="4">
    <source>
        <dbReference type="ARBA" id="ARBA00023136"/>
    </source>
</evidence>
<dbReference type="Proteomes" id="UP000554235">
    <property type="component" value="Unassembled WGS sequence"/>
</dbReference>
<evidence type="ECO:0000313" key="8">
    <source>
        <dbReference type="Proteomes" id="UP000554235"/>
    </source>
</evidence>